<name>A0AAC9BG94_9RALS</name>
<gene>
    <name evidence="1" type="ORF">ACS15_0769</name>
</gene>
<dbReference type="SUPFAM" id="SSF55729">
    <property type="entry name" value="Acyl-CoA N-acyltransferases (Nat)"/>
    <property type="match status" value="1"/>
</dbReference>
<sequence length="238" mass="26090">MHYPWIGDRARSTSILINKDGSSEESAAAATLVIKEETLPDVGTVGLVGLVCVDDAFRGSGLSHQLLSAATNFGKEKPYVCLVLWTNKPNVYVRHGFTVDSHDRYGTVRKRAATGRDGLLCHDVTGITVEDKSSQGIPAFAQSVVAFSIQTASITVLQTRQGCTLIEWAGNWDAIFQLIDQTLPDEWNLNAPDDSGIYTELINRGYSSKLQMSSQRMVSNLSGKDFSNFPYISLLNRI</sequence>
<evidence type="ECO:0000313" key="2">
    <source>
        <dbReference type="Proteomes" id="UP000077927"/>
    </source>
</evidence>
<protein>
    <recommendedName>
        <fullName evidence="3">N-acetyltransferase domain-containing protein</fullName>
    </recommendedName>
</protein>
<dbReference type="Gene3D" id="3.40.630.30">
    <property type="match status" value="1"/>
</dbReference>
<dbReference type="CDD" id="cd04301">
    <property type="entry name" value="NAT_SF"/>
    <property type="match status" value="1"/>
</dbReference>
<dbReference type="Proteomes" id="UP000077927">
    <property type="component" value="Chromosome 1"/>
</dbReference>
<dbReference type="KEGG" id="rin:ACS15_0769"/>
<dbReference type="EMBL" id="CP012605">
    <property type="protein sequence ID" value="ANH73613.1"/>
    <property type="molecule type" value="Genomic_DNA"/>
</dbReference>
<dbReference type="InterPro" id="IPR016181">
    <property type="entry name" value="Acyl_CoA_acyltransferase"/>
</dbReference>
<reference evidence="1 2" key="1">
    <citation type="submission" date="2015-09" db="EMBL/GenBank/DDBJ databases">
        <authorList>
            <person name="Xu Y."/>
            <person name="Nagy A."/>
            <person name="Liu N.T."/>
            <person name="Nou X."/>
        </authorList>
    </citation>
    <scope>NUCLEOTIDE SEQUENCE [LARGE SCALE GENOMIC DNA]</scope>
    <source>
        <strain evidence="1 2">FC1138</strain>
    </source>
</reference>
<evidence type="ECO:0008006" key="3">
    <source>
        <dbReference type="Google" id="ProtNLM"/>
    </source>
</evidence>
<organism evidence="1 2">
    <name type="scientific">Ralstonia insidiosa</name>
    <dbReference type="NCBI Taxonomy" id="190721"/>
    <lineage>
        <taxon>Bacteria</taxon>
        <taxon>Pseudomonadati</taxon>
        <taxon>Pseudomonadota</taxon>
        <taxon>Betaproteobacteria</taxon>
        <taxon>Burkholderiales</taxon>
        <taxon>Burkholderiaceae</taxon>
        <taxon>Ralstonia</taxon>
    </lineage>
</organism>
<proteinExistence type="predicted"/>
<accession>A0AAC9BG94</accession>
<dbReference type="AlphaFoldDB" id="A0AAC9BG94"/>
<evidence type="ECO:0000313" key="1">
    <source>
        <dbReference type="EMBL" id="ANH73613.1"/>
    </source>
</evidence>